<keyword evidence="4" id="KW-1003">Cell membrane</keyword>
<evidence type="ECO:0000259" key="9">
    <source>
        <dbReference type="PROSITE" id="PS50850"/>
    </source>
</evidence>
<evidence type="ECO:0000256" key="8">
    <source>
        <dbReference type="SAM" id="Phobius"/>
    </source>
</evidence>
<proteinExistence type="inferred from homology"/>
<organism evidence="10 11">
    <name type="scientific">Candidatus Cryptobacteroides faecavium</name>
    <dbReference type="NCBI Taxonomy" id="2840762"/>
    <lineage>
        <taxon>Bacteria</taxon>
        <taxon>Pseudomonadati</taxon>
        <taxon>Bacteroidota</taxon>
        <taxon>Bacteroidia</taxon>
        <taxon>Bacteroidales</taxon>
        <taxon>Candidatus Cryptobacteroides</taxon>
    </lineage>
</organism>
<evidence type="ECO:0000256" key="6">
    <source>
        <dbReference type="ARBA" id="ARBA00022989"/>
    </source>
</evidence>
<feature type="transmembrane region" description="Helical" evidence="8">
    <location>
        <begin position="7"/>
        <end position="24"/>
    </location>
</feature>
<name>A0A9D9NFR8_9BACT</name>
<feature type="transmembrane region" description="Helical" evidence="8">
    <location>
        <begin position="163"/>
        <end position="182"/>
    </location>
</feature>
<evidence type="ECO:0000313" key="10">
    <source>
        <dbReference type="EMBL" id="MBO8471440.1"/>
    </source>
</evidence>
<feature type="transmembrane region" description="Helical" evidence="8">
    <location>
        <begin position="76"/>
        <end position="94"/>
    </location>
</feature>
<reference evidence="10" key="2">
    <citation type="journal article" date="2021" name="PeerJ">
        <title>Extensive microbial diversity within the chicken gut microbiome revealed by metagenomics and culture.</title>
        <authorList>
            <person name="Gilroy R."/>
            <person name="Ravi A."/>
            <person name="Getino M."/>
            <person name="Pursley I."/>
            <person name="Horton D.L."/>
            <person name="Alikhan N.F."/>
            <person name="Baker D."/>
            <person name="Gharbi K."/>
            <person name="Hall N."/>
            <person name="Watson M."/>
            <person name="Adriaenssens E.M."/>
            <person name="Foster-Nyarko E."/>
            <person name="Jarju S."/>
            <person name="Secka A."/>
            <person name="Antonio M."/>
            <person name="Oren A."/>
            <person name="Chaudhuri R.R."/>
            <person name="La Ragione R."/>
            <person name="Hildebrand F."/>
            <person name="Pallen M.J."/>
        </authorList>
    </citation>
    <scope>NUCLEOTIDE SEQUENCE</scope>
    <source>
        <strain evidence="10">B2-22910</strain>
    </source>
</reference>
<dbReference type="Gene3D" id="1.20.1720.10">
    <property type="entry name" value="Multidrug resistance protein D"/>
    <property type="match status" value="1"/>
</dbReference>
<dbReference type="EMBL" id="JADIMB010000095">
    <property type="protein sequence ID" value="MBO8471440.1"/>
    <property type="molecule type" value="Genomic_DNA"/>
</dbReference>
<protein>
    <submittedName>
        <fullName evidence="10">Bcr/CflA family efflux MFS transporter</fullName>
    </submittedName>
</protein>
<evidence type="ECO:0000256" key="7">
    <source>
        <dbReference type="ARBA" id="ARBA00023136"/>
    </source>
</evidence>
<dbReference type="GO" id="GO:1990961">
    <property type="term" value="P:xenobiotic detoxification by transmembrane export across the plasma membrane"/>
    <property type="evidence" value="ECO:0007669"/>
    <property type="project" value="InterPro"/>
</dbReference>
<evidence type="ECO:0000256" key="1">
    <source>
        <dbReference type="ARBA" id="ARBA00004651"/>
    </source>
</evidence>
<feature type="transmembrane region" description="Helical" evidence="8">
    <location>
        <begin position="221"/>
        <end position="240"/>
    </location>
</feature>
<feature type="transmembrane region" description="Helical" evidence="8">
    <location>
        <begin position="285"/>
        <end position="305"/>
    </location>
</feature>
<accession>A0A9D9NFR8</accession>
<comment type="subcellular location">
    <subcellularLocation>
        <location evidence="1">Cell membrane</location>
        <topology evidence="1">Multi-pass membrane protein</topology>
    </subcellularLocation>
</comment>
<feature type="domain" description="Major facilitator superfamily (MFS) profile" evidence="9">
    <location>
        <begin position="6"/>
        <end position="397"/>
    </location>
</feature>
<dbReference type="InterPro" id="IPR020846">
    <property type="entry name" value="MFS_dom"/>
</dbReference>
<dbReference type="SUPFAM" id="SSF103473">
    <property type="entry name" value="MFS general substrate transporter"/>
    <property type="match status" value="1"/>
</dbReference>
<dbReference type="PANTHER" id="PTHR23502:SF132">
    <property type="entry name" value="POLYAMINE TRANSPORTER 2-RELATED"/>
    <property type="match status" value="1"/>
</dbReference>
<feature type="transmembrane region" description="Helical" evidence="8">
    <location>
        <begin position="252"/>
        <end position="273"/>
    </location>
</feature>
<dbReference type="GO" id="GO:0005886">
    <property type="term" value="C:plasma membrane"/>
    <property type="evidence" value="ECO:0007669"/>
    <property type="project" value="UniProtKB-SubCell"/>
</dbReference>
<evidence type="ECO:0000256" key="4">
    <source>
        <dbReference type="ARBA" id="ARBA00022475"/>
    </source>
</evidence>
<feature type="transmembrane region" description="Helical" evidence="8">
    <location>
        <begin position="130"/>
        <end position="151"/>
    </location>
</feature>
<keyword evidence="5 8" id="KW-0812">Transmembrane</keyword>
<dbReference type="PANTHER" id="PTHR23502">
    <property type="entry name" value="MAJOR FACILITATOR SUPERFAMILY"/>
    <property type="match status" value="1"/>
</dbReference>
<dbReference type="Proteomes" id="UP000823603">
    <property type="component" value="Unassembled WGS sequence"/>
</dbReference>
<keyword evidence="7 8" id="KW-0472">Membrane</keyword>
<evidence type="ECO:0000256" key="5">
    <source>
        <dbReference type="ARBA" id="ARBA00022692"/>
    </source>
</evidence>
<dbReference type="InterPro" id="IPR036259">
    <property type="entry name" value="MFS_trans_sf"/>
</dbReference>
<dbReference type="NCBIfam" id="TIGR00710">
    <property type="entry name" value="efflux_Bcr_CflA"/>
    <property type="match status" value="1"/>
</dbReference>
<dbReference type="Pfam" id="PF07690">
    <property type="entry name" value="MFS_1"/>
    <property type="match status" value="1"/>
</dbReference>
<dbReference type="PROSITE" id="PS50850">
    <property type="entry name" value="MFS"/>
    <property type="match status" value="1"/>
</dbReference>
<dbReference type="InterPro" id="IPR004812">
    <property type="entry name" value="Efflux_drug-R_Bcr/CmlA"/>
</dbReference>
<evidence type="ECO:0000256" key="2">
    <source>
        <dbReference type="ARBA" id="ARBA00006236"/>
    </source>
</evidence>
<comment type="caution">
    <text evidence="10">The sequence shown here is derived from an EMBL/GenBank/DDBJ whole genome shotgun (WGS) entry which is preliminary data.</text>
</comment>
<dbReference type="InterPro" id="IPR011701">
    <property type="entry name" value="MFS"/>
</dbReference>
<dbReference type="AlphaFoldDB" id="A0A9D9NFR8"/>
<feature type="transmembrane region" description="Helical" evidence="8">
    <location>
        <begin position="44"/>
        <end position="64"/>
    </location>
</feature>
<gene>
    <name evidence="10" type="ORF">IAB82_06555</name>
</gene>
<dbReference type="GO" id="GO:0042910">
    <property type="term" value="F:xenobiotic transmembrane transporter activity"/>
    <property type="evidence" value="ECO:0007669"/>
    <property type="project" value="InterPro"/>
</dbReference>
<feature type="transmembrane region" description="Helical" evidence="8">
    <location>
        <begin position="343"/>
        <end position="364"/>
    </location>
</feature>
<feature type="transmembrane region" description="Helical" evidence="8">
    <location>
        <begin position="370"/>
        <end position="393"/>
    </location>
</feature>
<keyword evidence="3" id="KW-0813">Transport</keyword>
<reference evidence="10" key="1">
    <citation type="submission" date="2020-10" db="EMBL/GenBank/DDBJ databases">
        <authorList>
            <person name="Gilroy R."/>
        </authorList>
    </citation>
    <scope>NUCLEOTIDE SEQUENCE</scope>
    <source>
        <strain evidence="10">B2-22910</strain>
    </source>
</reference>
<sequence>MEKNNRIFILIFLGMLTAFGPFVTDMYLPTLPSMAEYFGTSASMVQLGLSSSMAGLAIGQLIFGPISDSTGRKPPLVTALVLFLAATAGCIYAADIKLFIAMRLVQGIAGAGGIVIARSIASDIYTGRDLAAMLAVIGAINGIAPVTAPVIGGALAGGTGWHGIFWCLFGIGAMLLGGTAHFRETHQVKPADSISEGRTKGASRKDSPVIKGFTALSRNSLYMCCILQFAFSQAVLFTNISSSPFIMQEHYGFSPMMFSICFGANALAIGAAAALSLKFRTMEQAFLTGSVGMTAVSVLLCAAMCLGCSFWLYEILLLCLLAMLGLTFTSSNTLAMDAGREHAGAASALLGASGFAAGGLFSPLAGIGDIMISSGILFVAGSVLSSVFAIAAVRMHTTAGDSLSRVKN</sequence>
<evidence type="ECO:0000313" key="11">
    <source>
        <dbReference type="Proteomes" id="UP000823603"/>
    </source>
</evidence>
<comment type="similarity">
    <text evidence="2">Belongs to the major facilitator superfamily. Bcr/CmlA family.</text>
</comment>
<feature type="transmembrane region" description="Helical" evidence="8">
    <location>
        <begin position="311"/>
        <end position="331"/>
    </location>
</feature>
<evidence type="ECO:0000256" key="3">
    <source>
        <dbReference type="ARBA" id="ARBA00022448"/>
    </source>
</evidence>
<keyword evidence="6 8" id="KW-1133">Transmembrane helix</keyword>
<feature type="transmembrane region" description="Helical" evidence="8">
    <location>
        <begin position="100"/>
        <end position="118"/>
    </location>
</feature>